<keyword evidence="3" id="KW-1185">Reference proteome</keyword>
<dbReference type="Proteomes" id="UP000321723">
    <property type="component" value="Unassembled WGS sequence"/>
</dbReference>
<dbReference type="EMBL" id="BJVQ01000088">
    <property type="protein sequence ID" value="GEL48578.1"/>
    <property type="molecule type" value="Genomic_DNA"/>
</dbReference>
<evidence type="ECO:0000313" key="4">
    <source>
        <dbReference type="Proteomes" id="UP000564629"/>
    </source>
</evidence>
<name>A0A511FL41_9CELL</name>
<protein>
    <submittedName>
        <fullName evidence="1">Uncharacterized protein</fullName>
    </submittedName>
</protein>
<organism evidence="1 3">
    <name type="scientific">Cellulomonas hominis</name>
    <dbReference type="NCBI Taxonomy" id="156981"/>
    <lineage>
        <taxon>Bacteria</taxon>
        <taxon>Bacillati</taxon>
        <taxon>Actinomycetota</taxon>
        <taxon>Actinomycetes</taxon>
        <taxon>Micrococcales</taxon>
        <taxon>Cellulomonadaceae</taxon>
        <taxon>Cellulomonas</taxon>
    </lineage>
</organism>
<accession>A0A511FL41</accession>
<evidence type="ECO:0000313" key="3">
    <source>
        <dbReference type="Proteomes" id="UP000321723"/>
    </source>
</evidence>
<gene>
    <name evidence="1" type="ORF">CHO01_36940</name>
    <name evidence="2" type="ORF">HNR08_003458</name>
</gene>
<reference evidence="2 4" key="2">
    <citation type="submission" date="2020-08" db="EMBL/GenBank/DDBJ databases">
        <title>Sequencing the genomes of 1000 actinobacteria strains.</title>
        <authorList>
            <person name="Klenk H.-P."/>
        </authorList>
    </citation>
    <scope>NUCLEOTIDE SEQUENCE [LARGE SCALE GENOMIC DNA]</scope>
    <source>
        <strain evidence="2 4">DSM 9581</strain>
    </source>
</reference>
<comment type="caution">
    <text evidence="1">The sequence shown here is derived from an EMBL/GenBank/DDBJ whole genome shotgun (WGS) entry which is preliminary data.</text>
</comment>
<proteinExistence type="predicted"/>
<dbReference type="OrthoDB" id="5163811at2"/>
<evidence type="ECO:0000313" key="2">
    <source>
        <dbReference type="EMBL" id="MBB5474722.1"/>
    </source>
</evidence>
<sequence length="219" mass="24036">MSADTAPVLPQAWQGDHTALVHVLWAARHKGMTLAGADELASFIRRSEYHRAVQELSAAGMPPVRFAEGFTPDDAPGTEHPLLRTIADVLDLGLDPAIRYTPGEYLAEANRVGGRSTWAMRYAAEASAFARERARLDALTRRLAAVHAAYSAQVETTWGLGWTVPTSWGLPDDMHVDPAQTEEVARAMLAQTRHWSDPSGMSDPRVVNRVSVTARWERA</sequence>
<dbReference type="Proteomes" id="UP000564629">
    <property type="component" value="Unassembled WGS sequence"/>
</dbReference>
<dbReference type="RefSeq" id="WP_146840562.1">
    <property type="nucleotide sequence ID" value="NZ_BJVQ01000088.1"/>
</dbReference>
<dbReference type="EMBL" id="JACHDN010000001">
    <property type="protein sequence ID" value="MBB5474722.1"/>
    <property type="molecule type" value="Genomic_DNA"/>
</dbReference>
<reference evidence="1 3" key="1">
    <citation type="submission" date="2019-07" db="EMBL/GenBank/DDBJ databases">
        <title>Whole genome shotgun sequence of Cellulomonas hominis NBRC 16055.</title>
        <authorList>
            <person name="Hosoyama A."/>
            <person name="Uohara A."/>
            <person name="Ohji S."/>
            <person name="Ichikawa N."/>
        </authorList>
    </citation>
    <scope>NUCLEOTIDE SEQUENCE [LARGE SCALE GENOMIC DNA]</scope>
    <source>
        <strain evidence="1 3">NBRC 16055</strain>
    </source>
</reference>
<dbReference type="AlphaFoldDB" id="A0A511FL41"/>
<evidence type="ECO:0000313" key="1">
    <source>
        <dbReference type="EMBL" id="GEL48578.1"/>
    </source>
</evidence>